<evidence type="ECO:0000313" key="3">
    <source>
        <dbReference type="Proteomes" id="UP000561181"/>
    </source>
</evidence>
<feature type="transmembrane region" description="Helical" evidence="1">
    <location>
        <begin position="146"/>
        <end position="167"/>
    </location>
</feature>
<accession>A0A848QP72</accession>
<keyword evidence="3" id="KW-1185">Reference proteome</keyword>
<gene>
    <name evidence="2" type="ORF">HKD42_10545</name>
</gene>
<feature type="transmembrane region" description="Helical" evidence="1">
    <location>
        <begin position="109"/>
        <end position="134"/>
    </location>
</feature>
<keyword evidence="1" id="KW-0472">Membrane</keyword>
<feature type="transmembrane region" description="Helical" evidence="1">
    <location>
        <begin position="179"/>
        <end position="198"/>
    </location>
</feature>
<proteinExistence type="predicted"/>
<keyword evidence="1" id="KW-1133">Transmembrane helix</keyword>
<name>A0A848QP72_9SPHN</name>
<dbReference type="RefSeq" id="WP_170013147.1">
    <property type="nucleotide sequence ID" value="NZ_JABCRE010000003.1"/>
</dbReference>
<dbReference type="AlphaFoldDB" id="A0A848QP72"/>
<reference evidence="2 3" key="1">
    <citation type="submission" date="2020-04" db="EMBL/GenBank/DDBJ databases">
        <authorList>
            <person name="Liu A."/>
        </authorList>
    </citation>
    <scope>NUCLEOTIDE SEQUENCE [LARGE SCALE GENOMIC DNA]</scope>
    <source>
        <strain evidence="2 3">RZ02</strain>
    </source>
</reference>
<dbReference type="Proteomes" id="UP000561181">
    <property type="component" value="Unassembled WGS sequence"/>
</dbReference>
<evidence type="ECO:0000256" key="1">
    <source>
        <dbReference type="SAM" id="Phobius"/>
    </source>
</evidence>
<organism evidence="2 3">
    <name type="scientific">Pontixanthobacter rizhaonensis</name>
    <dbReference type="NCBI Taxonomy" id="2730337"/>
    <lineage>
        <taxon>Bacteria</taxon>
        <taxon>Pseudomonadati</taxon>
        <taxon>Pseudomonadota</taxon>
        <taxon>Alphaproteobacteria</taxon>
        <taxon>Sphingomonadales</taxon>
        <taxon>Erythrobacteraceae</taxon>
        <taxon>Pontixanthobacter</taxon>
    </lineage>
</organism>
<protein>
    <submittedName>
        <fullName evidence="2">Uncharacterized protein</fullName>
    </submittedName>
</protein>
<evidence type="ECO:0000313" key="2">
    <source>
        <dbReference type="EMBL" id="NMW32500.1"/>
    </source>
</evidence>
<keyword evidence="1" id="KW-0812">Transmembrane</keyword>
<sequence>MTNENAPTSGGHSPWFWAGLMLASYAIISALIVTKAIEQTPYLIFLILVPLGLTFPLMKAANRRVDDGSCLGKGEAQKRYIKRVAVSTSAYLAAFALMTFATASGDPPIALRAFLAILPGLAIIGIFWAIGRLIVEEQDEFMRMLIVRQSLVATGFALSAASIWGFLEAADVVPHLDAYWVAVAWFAGLGLGAIMNRVQYGTWGAV</sequence>
<feature type="transmembrane region" description="Helical" evidence="1">
    <location>
        <begin position="15"/>
        <end position="37"/>
    </location>
</feature>
<comment type="caution">
    <text evidence="2">The sequence shown here is derived from an EMBL/GenBank/DDBJ whole genome shotgun (WGS) entry which is preliminary data.</text>
</comment>
<dbReference type="EMBL" id="JABCRE010000003">
    <property type="protein sequence ID" value="NMW32500.1"/>
    <property type="molecule type" value="Genomic_DNA"/>
</dbReference>
<feature type="transmembrane region" description="Helical" evidence="1">
    <location>
        <begin position="43"/>
        <end position="62"/>
    </location>
</feature>